<accession>A0AAX4JVK9</accession>
<sequence length="167" mass="18718">MGIFNSMKRRSSSFKDTDTVRSNRTSFISGSSKYGFFPSRNSSAPTSRCSSPISRTRSDELSSIISRSIIYPTPSSTSASPVLSPEQQTVPSSLVLDNTHQRLDDIAIINTKTKKQPQNENLPQGFRSFLDDAKKSNPNYRDAKLNIMKPISNNDKFGLFMQRKRSN</sequence>
<feature type="region of interest" description="Disordered" evidence="1">
    <location>
        <begin position="1"/>
        <end position="56"/>
    </location>
</feature>
<proteinExistence type="predicted"/>
<dbReference type="GeneID" id="91094157"/>
<protein>
    <submittedName>
        <fullName evidence="2">Uncharacterized protein</fullName>
    </submittedName>
</protein>
<name>A0AAX4JVK9_9TREE</name>
<dbReference type="Proteomes" id="UP001355207">
    <property type="component" value="Chromosome 4"/>
</dbReference>
<evidence type="ECO:0000256" key="1">
    <source>
        <dbReference type="SAM" id="MobiDB-lite"/>
    </source>
</evidence>
<feature type="compositionally biased region" description="Polar residues" evidence="1">
    <location>
        <begin position="39"/>
        <end position="56"/>
    </location>
</feature>
<reference evidence="2 3" key="1">
    <citation type="submission" date="2024-01" db="EMBL/GenBank/DDBJ databases">
        <title>Comparative genomics of Cryptococcus and Kwoniella reveals pathogenesis evolution and contrasting modes of karyotype evolution via chromosome fusion or intercentromeric recombination.</title>
        <authorList>
            <person name="Coelho M.A."/>
            <person name="David-Palma M."/>
            <person name="Shea T."/>
            <person name="Bowers K."/>
            <person name="McGinley-Smith S."/>
            <person name="Mohammad A.W."/>
            <person name="Gnirke A."/>
            <person name="Yurkov A.M."/>
            <person name="Nowrousian M."/>
            <person name="Sun S."/>
            <person name="Cuomo C.A."/>
            <person name="Heitman J."/>
        </authorList>
    </citation>
    <scope>NUCLEOTIDE SEQUENCE [LARGE SCALE GENOMIC DNA]</scope>
    <source>
        <strain evidence="2 3">CBS 6074</strain>
    </source>
</reference>
<dbReference type="EMBL" id="CP144101">
    <property type="protein sequence ID" value="WWC88575.1"/>
    <property type="molecule type" value="Genomic_DNA"/>
</dbReference>
<gene>
    <name evidence="2" type="ORF">L201_003487</name>
</gene>
<evidence type="ECO:0000313" key="3">
    <source>
        <dbReference type="Proteomes" id="UP001355207"/>
    </source>
</evidence>
<dbReference type="RefSeq" id="XP_066075338.1">
    <property type="nucleotide sequence ID" value="XM_066219241.1"/>
</dbReference>
<keyword evidence="3" id="KW-1185">Reference proteome</keyword>
<dbReference type="AlphaFoldDB" id="A0AAX4JVK9"/>
<evidence type="ECO:0000313" key="2">
    <source>
        <dbReference type="EMBL" id="WWC88575.1"/>
    </source>
</evidence>
<organism evidence="2 3">
    <name type="scientific">Kwoniella dendrophila CBS 6074</name>
    <dbReference type="NCBI Taxonomy" id="1295534"/>
    <lineage>
        <taxon>Eukaryota</taxon>
        <taxon>Fungi</taxon>
        <taxon>Dikarya</taxon>
        <taxon>Basidiomycota</taxon>
        <taxon>Agaricomycotina</taxon>
        <taxon>Tremellomycetes</taxon>
        <taxon>Tremellales</taxon>
        <taxon>Cryptococcaceae</taxon>
        <taxon>Kwoniella</taxon>
    </lineage>
</organism>
<feature type="compositionally biased region" description="Polar residues" evidence="1">
    <location>
        <begin position="22"/>
        <end position="32"/>
    </location>
</feature>